<keyword evidence="5 7" id="KW-0472">Membrane</keyword>
<evidence type="ECO:0000256" key="5">
    <source>
        <dbReference type="ARBA" id="ARBA00023136"/>
    </source>
</evidence>
<feature type="transmembrane region" description="Helical" evidence="7">
    <location>
        <begin position="279"/>
        <end position="301"/>
    </location>
</feature>
<dbReference type="Proteomes" id="UP000322225">
    <property type="component" value="Chromosome 4"/>
</dbReference>
<gene>
    <name evidence="8" type="ORF">CI109_102180</name>
</gene>
<evidence type="ECO:0000256" key="2">
    <source>
        <dbReference type="ARBA" id="ARBA00022448"/>
    </source>
</evidence>
<evidence type="ECO:0000256" key="4">
    <source>
        <dbReference type="ARBA" id="ARBA00022989"/>
    </source>
</evidence>
<feature type="compositionally biased region" description="Acidic residues" evidence="6">
    <location>
        <begin position="494"/>
        <end position="505"/>
    </location>
</feature>
<reference evidence="8" key="1">
    <citation type="submission" date="2017-08" db="EMBL/GenBank/DDBJ databases">
        <authorList>
            <person name="Cuomo C."/>
            <person name="Billmyre B."/>
            <person name="Heitman J."/>
        </authorList>
    </citation>
    <scope>NUCLEOTIDE SEQUENCE</scope>
    <source>
        <strain evidence="8">CBS 12478</strain>
    </source>
</reference>
<dbReference type="GO" id="GO:0016020">
    <property type="term" value="C:membrane"/>
    <property type="evidence" value="ECO:0007669"/>
    <property type="project" value="UniProtKB-SubCell"/>
</dbReference>
<feature type="transmembrane region" description="Helical" evidence="7">
    <location>
        <begin position="103"/>
        <end position="123"/>
    </location>
</feature>
<name>A0A5M6BYV1_9TREE</name>
<protein>
    <submittedName>
        <fullName evidence="8">Uncharacterized protein</fullName>
    </submittedName>
</protein>
<dbReference type="OrthoDB" id="419616at2759"/>
<proteinExistence type="predicted"/>
<dbReference type="PROSITE" id="PS50850">
    <property type="entry name" value="MFS"/>
    <property type="match status" value="1"/>
</dbReference>
<dbReference type="KEGG" id="ksn:43588959"/>
<evidence type="ECO:0000313" key="9">
    <source>
        <dbReference type="Proteomes" id="UP000322225"/>
    </source>
</evidence>
<dbReference type="InterPro" id="IPR001958">
    <property type="entry name" value="Tet-R_TetA/multi-R_MdtG-like"/>
</dbReference>
<dbReference type="InterPro" id="IPR020846">
    <property type="entry name" value="MFS_dom"/>
</dbReference>
<feature type="transmembrane region" description="Helical" evidence="7">
    <location>
        <begin position="192"/>
        <end position="214"/>
    </location>
</feature>
<accession>A0A5M6BYV1</accession>
<evidence type="ECO:0000256" key="3">
    <source>
        <dbReference type="ARBA" id="ARBA00022692"/>
    </source>
</evidence>
<dbReference type="InterPro" id="IPR011701">
    <property type="entry name" value="MFS"/>
</dbReference>
<dbReference type="InterPro" id="IPR036259">
    <property type="entry name" value="MFS_trans_sf"/>
</dbReference>
<reference evidence="8" key="2">
    <citation type="submission" date="2024-01" db="EMBL/GenBank/DDBJ databases">
        <title>Comparative genomics of Cryptococcus and Kwoniella reveals pathogenesis evolution and contrasting modes of karyotype evolution via chromosome fusion or intercentromeric recombination.</title>
        <authorList>
            <person name="Coelho M.A."/>
            <person name="David-Palma M."/>
            <person name="Shea T."/>
            <person name="Bowers K."/>
            <person name="McGinley-Smith S."/>
            <person name="Mohammad A.W."/>
            <person name="Gnirke A."/>
            <person name="Yurkov A.M."/>
            <person name="Nowrousian M."/>
            <person name="Sun S."/>
            <person name="Cuomo C.A."/>
            <person name="Heitman J."/>
        </authorList>
    </citation>
    <scope>NUCLEOTIDE SEQUENCE</scope>
    <source>
        <strain evidence="8">CBS 12478</strain>
    </source>
</reference>
<comment type="subcellular location">
    <subcellularLocation>
        <location evidence="1">Membrane</location>
        <topology evidence="1">Multi-pass membrane protein</topology>
    </subcellularLocation>
</comment>
<feature type="transmembrane region" description="Helical" evidence="7">
    <location>
        <begin position="419"/>
        <end position="442"/>
    </location>
</feature>
<feature type="transmembrane region" description="Helical" evidence="7">
    <location>
        <begin position="73"/>
        <end position="91"/>
    </location>
</feature>
<dbReference type="SUPFAM" id="SSF103473">
    <property type="entry name" value="MFS general substrate transporter"/>
    <property type="match status" value="1"/>
</dbReference>
<keyword evidence="2" id="KW-0813">Transport</keyword>
<dbReference type="PANTHER" id="PTHR23504">
    <property type="entry name" value="MAJOR FACILITATOR SUPERFAMILY DOMAIN-CONTAINING PROTEIN 10"/>
    <property type="match status" value="1"/>
</dbReference>
<feature type="transmembrane region" description="Helical" evidence="7">
    <location>
        <begin position="352"/>
        <end position="374"/>
    </location>
</feature>
<feature type="transmembrane region" description="Helical" evidence="7">
    <location>
        <begin position="380"/>
        <end position="407"/>
    </location>
</feature>
<dbReference type="EMBL" id="CP144054">
    <property type="protein sequence ID" value="WWD17739.1"/>
    <property type="molecule type" value="Genomic_DNA"/>
</dbReference>
<dbReference type="GeneID" id="43588959"/>
<dbReference type="RefSeq" id="XP_031860934.1">
    <property type="nucleotide sequence ID" value="XM_032004819.1"/>
</dbReference>
<evidence type="ECO:0000256" key="7">
    <source>
        <dbReference type="SAM" id="Phobius"/>
    </source>
</evidence>
<feature type="transmembrane region" description="Helical" evidence="7">
    <location>
        <begin position="135"/>
        <end position="152"/>
    </location>
</feature>
<feature type="transmembrane region" description="Helical" evidence="7">
    <location>
        <begin position="234"/>
        <end position="258"/>
    </location>
</feature>
<feature type="region of interest" description="Disordered" evidence="6">
    <location>
        <begin position="481"/>
        <end position="505"/>
    </location>
</feature>
<feature type="region of interest" description="Disordered" evidence="6">
    <location>
        <begin position="1"/>
        <end position="41"/>
    </location>
</feature>
<feature type="transmembrane region" description="Helical" evidence="7">
    <location>
        <begin position="158"/>
        <end position="180"/>
    </location>
</feature>
<dbReference type="GO" id="GO:0022857">
    <property type="term" value="F:transmembrane transporter activity"/>
    <property type="evidence" value="ECO:0007669"/>
    <property type="project" value="InterPro"/>
</dbReference>
<evidence type="ECO:0000256" key="6">
    <source>
        <dbReference type="SAM" id="MobiDB-lite"/>
    </source>
</evidence>
<sequence>MSSRIGGSSDDETQTLRPRYASSDYGAVSTSTTTTDTQVDADGEEAQLLSKAGPVEPNPLDMKQITLLSMARISEPLTFGILFPFVQQMIVDTGEVSVEDVGYSVGLIEISFSITQSLSLLYWARAADKWGRKPVLIASLFGALASTALFGFSNHVWQMYACRFLAGVFGGNAMVIRTLFTENCDPTNQATAFAYFAFAANMGALIGPTVGGVFAEPAKQWPNTFGHIQLFVNYPYSLPCLVCALYCLVSMVLCALWLKETRPDECDNPMPVRSILKPRMIKMLAIFGWTVTVVFSQGALFPLYLFTPISLGGQGKAPPKIAQLQAAAGLAQGLWLLIVLPRLDRWLGTKKTFKLVSAGFPIVMVLPIIANALARQNSTVGAHLILGAYVGIGTSCNMTFTSVQLLLNSLAPPGAIATVNGIAVAICGIVKSIFPAVINSIFALSVSHDIMGGYLAWVIMSIMAAGVFVCALLAPDNSPLVESASDQKNRVTEAEAEEVMEGGRF</sequence>
<feature type="transmembrane region" description="Helical" evidence="7">
    <location>
        <begin position="321"/>
        <end position="340"/>
    </location>
</feature>
<evidence type="ECO:0000256" key="1">
    <source>
        <dbReference type="ARBA" id="ARBA00004141"/>
    </source>
</evidence>
<dbReference type="PRINTS" id="PR01035">
    <property type="entry name" value="TCRTETA"/>
</dbReference>
<dbReference type="PANTHER" id="PTHR23504:SF3">
    <property type="entry name" value="MAJOR FACILITATOR SUPERFAMILY (MFS) PROFILE DOMAIN-CONTAINING PROTEIN"/>
    <property type="match status" value="1"/>
</dbReference>
<dbReference type="Gene3D" id="1.20.1250.20">
    <property type="entry name" value="MFS general substrate transporter like domains"/>
    <property type="match status" value="1"/>
</dbReference>
<organism evidence="8 9">
    <name type="scientific">Kwoniella shandongensis</name>
    <dbReference type="NCBI Taxonomy" id="1734106"/>
    <lineage>
        <taxon>Eukaryota</taxon>
        <taxon>Fungi</taxon>
        <taxon>Dikarya</taxon>
        <taxon>Basidiomycota</taxon>
        <taxon>Agaricomycotina</taxon>
        <taxon>Tremellomycetes</taxon>
        <taxon>Tremellales</taxon>
        <taxon>Cryptococcaceae</taxon>
        <taxon>Kwoniella</taxon>
    </lineage>
</organism>
<feature type="transmembrane region" description="Helical" evidence="7">
    <location>
        <begin position="454"/>
        <end position="474"/>
    </location>
</feature>
<keyword evidence="9" id="KW-1185">Reference proteome</keyword>
<keyword evidence="3 7" id="KW-0812">Transmembrane</keyword>
<evidence type="ECO:0000313" key="8">
    <source>
        <dbReference type="EMBL" id="WWD17739.1"/>
    </source>
</evidence>
<keyword evidence="4 7" id="KW-1133">Transmembrane helix</keyword>
<dbReference type="AlphaFoldDB" id="A0A5M6BYV1"/>
<dbReference type="Pfam" id="PF07690">
    <property type="entry name" value="MFS_1"/>
    <property type="match status" value="1"/>
</dbReference>